<accession>A0A953T7E6</accession>
<organism evidence="3 4">
    <name type="scientific">Zwartia hollandica</name>
    <dbReference type="NCBI Taxonomy" id="324606"/>
    <lineage>
        <taxon>Bacteria</taxon>
        <taxon>Pseudomonadati</taxon>
        <taxon>Pseudomonadota</taxon>
        <taxon>Betaproteobacteria</taxon>
        <taxon>Burkholderiales</taxon>
        <taxon>Alcaligenaceae</taxon>
        <taxon>Zwartia</taxon>
    </lineage>
</organism>
<comment type="similarity">
    <text evidence="1">Belongs to the glycosyltransferase 2 family. WaaE/KdtX subfamily.</text>
</comment>
<evidence type="ECO:0000256" key="1">
    <source>
        <dbReference type="ARBA" id="ARBA00038494"/>
    </source>
</evidence>
<evidence type="ECO:0000259" key="2">
    <source>
        <dbReference type="Pfam" id="PF00535"/>
    </source>
</evidence>
<dbReference type="Proteomes" id="UP000739565">
    <property type="component" value="Unassembled WGS sequence"/>
</dbReference>
<keyword evidence="4" id="KW-1185">Reference proteome</keyword>
<evidence type="ECO:0000313" key="4">
    <source>
        <dbReference type="Proteomes" id="UP000739565"/>
    </source>
</evidence>
<name>A0A953T7E6_9BURK</name>
<dbReference type="SUPFAM" id="SSF53448">
    <property type="entry name" value="Nucleotide-diphospho-sugar transferases"/>
    <property type="match status" value="1"/>
</dbReference>
<dbReference type="InterPro" id="IPR029044">
    <property type="entry name" value="Nucleotide-diphossugar_trans"/>
</dbReference>
<dbReference type="PANTHER" id="PTHR43630:SF2">
    <property type="entry name" value="GLYCOSYLTRANSFERASE"/>
    <property type="match status" value="1"/>
</dbReference>
<reference evidence="3" key="1">
    <citation type="submission" date="2021-07" db="EMBL/GenBank/DDBJ databases">
        <title>New genus and species of the family Alcaligenaceae.</title>
        <authorList>
            <person name="Hahn M.W."/>
        </authorList>
    </citation>
    <scope>NUCLEOTIDE SEQUENCE</scope>
    <source>
        <strain evidence="3">LF4-65</strain>
    </source>
</reference>
<dbReference type="AlphaFoldDB" id="A0A953T7E6"/>
<sequence length="260" mass="28844">MGLSVIVITKNEAANIADCLASVAFADEIIVLDSGSTDGTVELARHAGAQVHQSSDWPGFGIQKNRVLALATKEWVFSIDADERVTPALRDEIIATLQAPKCSGYEVNRLSEFCGKPIRHSGWWPDPVLRLFRRDSGTFNDVLVHESVSLSQGKTGHLRSHLLHYPHPTLDSLIDKVNRYSGEAAKMMFAKGKRAGLPKIVAHSMWTFIRIYFLRLGILDGRHGFVLAVTAASGNFLRYSKLMFLAEAKDQSEQDKDRKP</sequence>
<proteinExistence type="inferred from homology"/>
<protein>
    <submittedName>
        <fullName evidence="3">Glycosyltransferase family 2 protein</fullName>
    </submittedName>
</protein>
<feature type="domain" description="Glycosyltransferase 2-like" evidence="2">
    <location>
        <begin position="4"/>
        <end position="123"/>
    </location>
</feature>
<gene>
    <name evidence="3" type="ORF">KZZ10_08305</name>
</gene>
<dbReference type="Gene3D" id="3.90.550.10">
    <property type="entry name" value="Spore Coat Polysaccharide Biosynthesis Protein SpsA, Chain A"/>
    <property type="match status" value="1"/>
</dbReference>
<dbReference type="EMBL" id="JAHXRI010000007">
    <property type="protein sequence ID" value="MBZ1350644.1"/>
    <property type="molecule type" value="Genomic_DNA"/>
</dbReference>
<dbReference type="PANTHER" id="PTHR43630">
    <property type="entry name" value="POLY-BETA-1,6-N-ACETYL-D-GLUCOSAMINE SYNTHASE"/>
    <property type="match status" value="1"/>
</dbReference>
<comment type="caution">
    <text evidence="3">The sequence shown here is derived from an EMBL/GenBank/DDBJ whole genome shotgun (WGS) entry which is preliminary data.</text>
</comment>
<dbReference type="Pfam" id="PF00535">
    <property type="entry name" value="Glycos_transf_2"/>
    <property type="match status" value="1"/>
</dbReference>
<dbReference type="CDD" id="cd02511">
    <property type="entry name" value="Beta4Glucosyltransferase"/>
    <property type="match status" value="1"/>
</dbReference>
<dbReference type="InterPro" id="IPR001173">
    <property type="entry name" value="Glyco_trans_2-like"/>
</dbReference>
<dbReference type="RefSeq" id="WP_259661494.1">
    <property type="nucleotide sequence ID" value="NZ_JAHXRI010000007.1"/>
</dbReference>
<evidence type="ECO:0000313" key="3">
    <source>
        <dbReference type="EMBL" id="MBZ1350644.1"/>
    </source>
</evidence>